<dbReference type="RefSeq" id="WP_200487493.1">
    <property type="nucleotide sequence ID" value="NZ_JAEPIV010000039.1"/>
</dbReference>
<accession>A0ABS1I7M1</accession>
<dbReference type="InterPro" id="IPR003346">
    <property type="entry name" value="Transposase_20"/>
</dbReference>
<evidence type="ECO:0000256" key="1">
    <source>
        <dbReference type="SAM" id="Phobius"/>
    </source>
</evidence>
<reference evidence="3 4" key="1">
    <citation type="submission" date="2021-01" db="EMBL/GenBank/DDBJ databases">
        <title>Azospirillum sp. YIM DDC1 draft genome.</title>
        <authorList>
            <person name="Wang Y.-X."/>
        </authorList>
    </citation>
    <scope>NUCLEOTIDE SEQUENCE [LARGE SCALE GENOMIC DNA]</scope>
    <source>
        <strain evidence="3 4">YIM DDC1</strain>
    </source>
</reference>
<keyword evidence="4" id="KW-1185">Reference proteome</keyword>
<protein>
    <submittedName>
        <fullName evidence="3">Transposase</fullName>
    </submittedName>
</protein>
<gene>
    <name evidence="3" type="ORF">JJL56_29870</name>
</gene>
<keyword evidence="1" id="KW-1133">Transmembrane helix</keyword>
<dbReference type="Pfam" id="PF02371">
    <property type="entry name" value="Transposase_20"/>
    <property type="match status" value="1"/>
</dbReference>
<proteinExistence type="predicted"/>
<dbReference type="Proteomes" id="UP000654452">
    <property type="component" value="Unassembled WGS sequence"/>
</dbReference>
<evidence type="ECO:0000259" key="2">
    <source>
        <dbReference type="Pfam" id="PF02371"/>
    </source>
</evidence>
<keyword evidence="1" id="KW-0472">Membrane</keyword>
<feature type="domain" description="Transposase IS116/IS110/IS902 C-terminal" evidence="2">
    <location>
        <begin position="12"/>
        <end position="41"/>
    </location>
</feature>
<evidence type="ECO:0000313" key="3">
    <source>
        <dbReference type="EMBL" id="MBK4723065.1"/>
    </source>
</evidence>
<evidence type="ECO:0000313" key="4">
    <source>
        <dbReference type="Proteomes" id="UP000654452"/>
    </source>
</evidence>
<organism evidence="3 4">
    <name type="scientific">Azospirillum aestuarii</name>
    <dbReference type="NCBI Taxonomy" id="2802052"/>
    <lineage>
        <taxon>Bacteria</taxon>
        <taxon>Pseudomonadati</taxon>
        <taxon>Pseudomonadota</taxon>
        <taxon>Alphaproteobacteria</taxon>
        <taxon>Rhodospirillales</taxon>
        <taxon>Azospirillaceae</taxon>
        <taxon>Azospirillum</taxon>
    </lineage>
</organism>
<feature type="transmembrane region" description="Helical" evidence="1">
    <location>
        <begin position="21"/>
        <end position="39"/>
    </location>
</feature>
<dbReference type="EMBL" id="JAEPIV010000039">
    <property type="protein sequence ID" value="MBK4723065.1"/>
    <property type="molecule type" value="Genomic_DNA"/>
</dbReference>
<name>A0ABS1I7M1_9PROT</name>
<keyword evidence="1" id="KW-0812">Transmembrane</keyword>
<comment type="caution">
    <text evidence="3">The sequence shown here is derived from an EMBL/GenBank/DDBJ whole genome shotgun (WGS) entry which is preliminary data.</text>
</comment>
<sequence length="45" mass="4622">MIAQQALDDPQARRLMTIPGAGTVVALTVLASIGTIARFPTVSVA</sequence>